<feature type="transmembrane region" description="Helical" evidence="7">
    <location>
        <begin position="156"/>
        <end position="175"/>
    </location>
</feature>
<gene>
    <name evidence="10" type="ORF">GX355_02070</name>
</gene>
<dbReference type="PANTHER" id="PTHR24221:SF654">
    <property type="entry name" value="ATP-BINDING CASSETTE SUB-FAMILY B MEMBER 6"/>
    <property type="match status" value="1"/>
</dbReference>
<dbReference type="InterPro" id="IPR003593">
    <property type="entry name" value="AAA+_ATPase"/>
</dbReference>
<dbReference type="CDD" id="cd03228">
    <property type="entry name" value="ABCC_MRP_Like"/>
    <property type="match status" value="1"/>
</dbReference>
<feature type="transmembrane region" description="Helical" evidence="7">
    <location>
        <begin position="131"/>
        <end position="150"/>
    </location>
</feature>
<dbReference type="InterPro" id="IPR039421">
    <property type="entry name" value="Type_1_exporter"/>
</dbReference>
<evidence type="ECO:0000259" key="8">
    <source>
        <dbReference type="PROSITE" id="PS50893"/>
    </source>
</evidence>
<dbReference type="Gene3D" id="3.40.50.300">
    <property type="entry name" value="P-loop containing nucleotide triphosphate hydrolases"/>
    <property type="match status" value="1"/>
</dbReference>
<dbReference type="RefSeq" id="WP_276646414.1">
    <property type="nucleotide sequence ID" value="NZ_JAAYSM010000062.1"/>
</dbReference>
<feature type="transmembrane region" description="Helical" evidence="7">
    <location>
        <begin position="244"/>
        <end position="264"/>
    </location>
</feature>
<comment type="caution">
    <text evidence="10">The sequence shown here is derived from an EMBL/GenBank/DDBJ whole genome shotgun (WGS) entry which is preliminary data.</text>
</comment>
<dbReference type="Pfam" id="PF00005">
    <property type="entry name" value="ABC_tran"/>
    <property type="match status" value="1"/>
</dbReference>
<keyword evidence="4 10" id="KW-0067">ATP-binding</keyword>
<evidence type="ECO:0000256" key="4">
    <source>
        <dbReference type="ARBA" id="ARBA00022840"/>
    </source>
</evidence>
<proteinExistence type="predicted"/>
<keyword evidence="6 7" id="KW-0472">Membrane</keyword>
<keyword evidence="3" id="KW-0547">Nucleotide-binding</keyword>
<dbReference type="Proteomes" id="UP000541058">
    <property type="component" value="Unassembled WGS sequence"/>
</dbReference>
<evidence type="ECO:0000313" key="11">
    <source>
        <dbReference type="Proteomes" id="UP000541058"/>
    </source>
</evidence>
<dbReference type="SMART" id="SM00382">
    <property type="entry name" value="AAA"/>
    <property type="match status" value="1"/>
</dbReference>
<sequence length="549" mass="62255">MFLIKDLYSKIYKSNASKLLITLFGGCLIAGLSLVISLLFDPFLNQFNHEKQINYFLFYIILGLILVKIILNRFMMIYNMDVYFKYEKSLIDAYFSQIDKIKGESLDVRGIESWITILTNDAKQIARLTSITIPEIMVGSIGFLVALTYGLIQSSLLTFTILLMSCMSFLILKNFSKQVSRLQNDELLVNQKIQKVLLDFMVGINLFSVFGRRVFGFSYVTDYLRDWRASRFNKHQASIRLESFSMGSGFVMTAIWFSLAFYLIGIGKLRLGQYLGIAMLSDYLNWPFMVLPSLYSAYVEESVSLNRYNEYEAQVMIQGASVEEIDTFLDTDVLLEVKQLSFNRNGVNILNDINLQIMRGEKWLIKGESGSGKSTFIKILLGYYSPVEGSINWNKNEKQEKPVIGYIPQDIAIFNDTLENNILMGRSITKEEMTSVIENAGLISLVDKLPDKLQSILSTGGSNGNLSQGEIQRIGIARALVQKPDIIIADEPVSALDPLLEEQVLENLIQSTETLLLISHRSIDDQYDFKQLLIDSTSTKNKSFTSIVS</sequence>
<dbReference type="SUPFAM" id="SSF90123">
    <property type="entry name" value="ABC transporter transmembrane region"/>
    <property type="match status" value="1"/>
</dbReference>
<evidence type="ECO:0000256" key="3">
    <source>
        <dbReference type="ARBA" id="ARBA00022741"/>
    </source>
</evidence>
<feature type="transmembrane region" description="Helical" evidence="7">
    <location>
        <begin position="20"/>
        <end position="40"/>
    </location>
</feature>
<keyword evidence="5 7" id="KW-1133">Transmembrane helix</keyword>
<comment type="subcellular location">
    <subcellularLocation>
        <location evidence="1">Cell membrane</location>
        <topology evidence="1">Multi-pass membrane protein</topology>
    </subcellularLocation>
</comment>
<dbReference type="PROSITE" id="PS50893">
    <property type="entry name" value="ABC_TRANSPORTER_2"/>
    <property type="match status" value="1"/>
</dbReference>
<evidence type="ECO:0000256" key="2">
    <source>
        <dbReference type="ARBA" id="ARBA00022692"/>
    </source>
</evidence>
<dbReference type="SUPFAM" id="SSF52540">
    <property type="entry name" value="P-loop containing nucleoside triphosphate hydrolases"/>
    <property type="match status" value="1"/>
</dbReference>
<name>A0A7X8C2Q9_9LACT</name>
<dbReference type="PANTHER" id="PTHR24221">
    <property type="entry name" value="ATP-BINDING CASSETTE SUB-FAMILY B"/>
    <property type="match status" value="1"/>
</dbReference>
<dbReference type="InterPro" id="IPR036640">
    <property type="entry name" value="ABC1_TM_sf"/>
</dbReference>
<dbReference type="Pfam" id="PF00664">
    <property type="entry name" value="ABC_membrane"/>
    <property type="match status" value="1"/>
</dbReference>
<dbReference type="PROSITE" id="PS50929">
    <property type="entry name" value="ABC_TM1F"/>
    <property type="match status" value="1"/>
</dbReference>
<dbReference type="InterPro" id="IPR003439">
    <property type="entry name" value="ABC_transporter-like_ATP-bd"/>
</dbReference>
<feature type="transmembrane region" description="Helical" evidence="7">
    <location>
        <begin position="52"/>
        <end position="71"/>
    </location>
</feature>
<dbReference type="GO" id="GO:0016887">
    <property type="term" value="F:ATP hydrolysis activity"/>
    <property type="evidence" value="ECO:0007669"/>
    <property type="project" value="InterPro"/>
</dbReference>
<dbReference type="AlphaFoldDB" id="A0A7X8C2Q9"/>
<evidence type="ECO:0000256" key="1">
    <source>
        <dbReference type="ARBA" id="ARBA00004651"/>
    </source>
</evidence>
<reference evidence="10 11" key="1">
    <citation type="journal article" date="2020" name="Biotechnol. Biofuels">
        <title>New insights from the biogas microbiome by comprehensive genome-resolved metagenomics of nearly 1600 species originating from multiple anaerobic digesters.</title>
        <authorList>
            <person name="Campanaro S."/>
            <person name="Treu L."/>
            <person name="Rodriguez-R L.M."/>
            <person name="Kovalovszki A."/>
            <person name="Ziels R.M."/>
            <person name="Maus I."/>
            <person name="Zhu X."/>
            <person name="Kougias P.G."/>
            <person name="Basile A."/>
            <person name="Luo G."/>
            <person name="Schluter A."/>
            <person name="Konstantinidis K.T."/>
            <person name="Angelidaki I."/>
        </authorList>
    </citation>
    <scope>NUCLEOTIDE SEQUENCE [LARGE SCALE GENOMIC DNA]</scope>
    <source>
        <strain evidence="10">AS23ysBPME_34</strain>
    </source>
</reference>
<dbReference type="GO" id="GO:0005886">
    <property type="term" value="C:plasma membrane"/>
    <property type="evidence" value="ECO:0007669"/>
    <property type="project" value="UniProtKB-SubCell"/>
</dbReference>
<evidence type="ECO:0000256" key="6">
    <source>
        <dbReference type="ARBA" id="ARBA00023136"/>
    </source>
</evidence>
<dbReference type="GO" id="GO:0005524">
    <property type="term" value="F:ATP binding"/>
    <property type="evidence" value="ECO:0007669"/>
    <property type="project" value="UniProtKB-KW"/>
</dbReference>
<dbReference type="InterPro" id="IPR017871">
    <property type="entry name" value="ABC_transporter-like_CS"/>
</dbReference>
<keyword evidence="2 7" id="KW-0812">Transmembrane</keyword>
<dbReference type="GO" id="GO:0140359">
    <property type="term" value="F:ABC-type transporter activity"/>
    <property type="evidence" value="ECO:0007669"/>
    <property type="project" value="InterPro"/>
</dbReference>
<organism evidence="10 11">
    <name type="scientific">Globicatella sulfidifaciens</name>
    <dbReference type="NCBI Taxonomy" id="136093"/>
    <lineage>
        <taxon>Bacteria</taxon>
        <taxon>Bacillati</taxon>
        <taxon>Bacillota</taxon>
        <taxon>Bacilli</taxon>
        <taxon>Lactobacillales</taxon>
        <taxon>Aerococcaceae</taxon>
        <taxon>Globicatella</taxon>
    </lineage>
</organism>
<protein>
    <submittedName>
        <fullName evidence="10">ABC transporter ATP-binding protein</fullName>
    </submittedName>
</protein>
<dbReference type="Gene3D" id="1.20.1560.10">
    <property type="entry name" value="ABC transporter type 1, transmembrane domain"/>
    <property type="match status" value="1"/>
</dbReference>
<evidence type="ECO:0000313" key="10">
    <source>
        <dbReference type="EMBL" id="NLJ17625.1"/>
    </source>
</evidence>
<dbReference type="GO" id="GO:0034040">
    <property type="term" value="F:ATPase-coupled lipid transmembrane transporter activity"/>
    <property type="evidence" value="ECO:0007669"/>
    <property type="project" value="TreeGrafter"/>
</dbReference>
<dbReference type="PROSITE" id="PS00211">
    <property type="entry name" value="ABC_TRANSPORTER_1"/>
    <property type="match status" value="1"/>
</dbReference>
<feature type="domain" description="ABC transporter" evidence="8">
    <location>
        <begin position="335"/>
        <end position="545"/>
    </location>
</feature>
<dbReference type="InterPro" id="IPR027417">
    <property type="entry name" value="P-loop_NTPase"/>
</dbReference>
<evidence type="ECO:0000256" key="5">
    <source>
        <dbReference type="ARBA" id="ARBA00022989"/>
    </source>
</evidence>
<dbReference type="EMBL" id="JAAYSM010000062">
    <property type="protein sequence ID" value="NLJ17625.1"/>
    <property type="molecule type" value="Genomic_DNA"/>
</dbReference>
<accession>A0A7X8C2Q9</accession>
<evidence type="ECO:0000259" key="9">
    <source>
        <dbReference type="PROSITE" id="PS50929"/>
    </source>
</evidence>
<evidence type="ECO:0000256" key="7">
    <source>
        <dbReference type="SAM" id="Phobius"/>
    </source>
</evidence>
<feature type="domain" description="ABC transmembrane type-1" evidence="9">
    <location>
        <begin position="19"/>
        <end position="300"/>
    </location>
</feature>
<dbReference type="InterPro" id="IPR011527">
    <property type="entry name" value="ABC1_TM_dom"/>
</dbReference>